<name>A0A7J6K7E5_TOXGO</name>
<evidence type="ECO:0000256" key="1">
    <source>
        <dbReference type="SAM" id="MobiDB-lite"/>
    </source>
</evidence>
<feature type="compositionally biased region" description="Basic and acidic residues" evidence="1">
    <location>
        <begin position="132"/>
        <end position="149"/>
    </location>
</feature>
<organism evidence="2 3">
    <name type="scientific">Toxoplasma gondii</name>
    <dbReference type="NCBI Taxonomy" id="5811"/>
    <lineage>
        <taxon>Eukaryota</taxon>
        <taxon>Sar</taxon>
        <taxon>Alveolata</taxon>
        <taxon>Apicomplexa</taxon>
        <taxon>Conoidasida</taxon>
        <taxon>Coccidia</taxon>
        <taxon>Eucoccidiorida</taxon>
        <taxon>Eimeriorina</taxon>
        <taxon>Sarcocystidae</taxon>
        <taxon>Toxoplasma</taxon>
    </lineage>
</organism>
<dbReference type="Proteomes" id="UP000557509">
    <property type="component" value="Unassembled WGS sequence"/>
</dbReference>
<proteinExistence type="predicted"/>
<feature type="region of interest" description="Disordered" evidence="1">
    <location>
        <begin position="44"/>
        <end position="149"/>
    </location>
</feature>
<sequence length="149" mass="16711">MDKRTVSHRLQAWWLLGARGHRRLPHSWQACGICEEFAKFDFEKGSTMPSTGESDTGGKCPPSSSKLPELRVSSPKDQPASSPYMDPSTGKAIPIEKGDWRRTGVPPTQPQADGESQCVDGKNVLDPNQLDFRIERQESRLPEEEEIKY</sequence>
<dbReference type="VEuPathDB" id="ToxoDB:TGME49_268660"/>
<protein>
    <submittedName>
        <fullName evidence="2">Uncharacterized protein</fullName>
    </submittedName>
</protein>
<gene>
    <name evidence="2" type="ORF">TGRH88_082610</name>
</gene>
<evidence type="ECO:0000313" key="3">
    <source>
        <dbReference type="Proteomes" id="UP000557509"/>
    </source>
</evidence>
<dbReference type="AlphaFoldDB" id="A0A7J6K7E5"/>
<comment type="caution">
    <text evidence="2">The sequence shown here is derived from an EMBL/GenBank/DDBJ whole genome shotgun (WGS) entry which is preliminary data.</text>
</comment>
<dbReference type="EMBL" id="JAAUHK010000194">
    <property type="protein sequence ID" value="KAF4642446.1"/>
    <property type="molecule type" value="Genomic_DNA"/>
</dbReference>
<reference evidence="2 3" key="1">
    <citation type="submission" date="2020-03" db="EMBL/GenBank/DDBJ databases">
        <title>Genome sequence of Toxoplasma gondii RH-88 strain.</title>
        <authorList>
            <person name="Lorenzi H.A."/>
            <person name="Venepally P."/>
            <person name="Rozenberg A."/>
            <person name="Sibley D."/>
        </authorList>
    </citation>
    <scope>NUCLEOTIDE SEQUENCE [LARGE SCALE GENOMIC DNA]</scope>
    <source>
        <strain evidence="2 3">RH-88</strain>
    </source>
</reference>
<evidence type="ECO:0000313" key="2">
    <source>
        <dbReference type="EMBL" id="KAF4642446.1"/>
    </source>
</evidence>
<keyword evidence="3" id="KW-1185">Reference proteome</keyword>
<accession>A0A7J6K7E5</accession>